<keyword evidence="4 10" id="KW-0547">Nucleotide-binding</keyword>
<dbReference type="InterPro" id="IPR051786">
    <property type="entry name" value="ASN_synthetase/amidase"/>
</dbReference>
<dbReference type="CDD" id="cd00712">
    <property type="entry name" value="AsnB"/>
    <property type="match status" value="1"/>
</dbReference>
<dbReference type="GO" id="GO:0004066">
    <property type="term" value="F:asparagine synthase (glutamine-hydrolyzing) activity"/>
    <property type="evidence" value="ECO:0007669"/>
    <property type="project" value="UniProtKB-EC"/>
</dbReference>
<accession>A0A1G9UBV9</accession>
<feature type="domain" description="Glutamine amidotransferase type-2" evidence="12">
    <location>
        <begin position="2"/>
        <end position="211"/>
    </location>
</feature>
<comment type="catalytic activity">
    <reaction evidence="8">
        <text>L-aspartate + L-glutamine + ATP + H2O = L-asparagine + L-glutamate + AMP + diphosphate + H(+)</text>
        <dbReference type="Rhea" id="RHEA:12228"/>
        <dbReference type="ChEBI" id="CHEBI:15377"/>
        <dbReference type="ChEBI" id="CHEBI:15378"/>
        <dbReference type="ChEBI" id="CHEBI:29985"/>
        <dbReference type="ChEBI" id="CHEBI:29991"/>
        <dbReference type="ChEBI" id="CHEBI:30616"/>
        <dbReference type="ChEBI" id="CHEBI:33019"/>
        <dbReference type="ChEBI" id="CHEBI:58048"/>
        <dbReference type="ChEBI" id="CHEBI:58359"/>
        <dbReference type="ChEBI" id="CHEBI:456215"/>
        <dbReference type="EC" id="6.3.5.4"/>
    </reaction>
</comment>
<evidence type="ECO:0000256" key="3">
    <source>
        <dbReference type="ARBA" id="ARBA00012737"/>
    </source>
</evidence>
<dbReference type="InterPro" id="IPR029055">
    <property type="entry name" value="Ntn_hydrolases_N"/>
</dbReference>
<name>A0A1G9UBV9_9FIRM</name>
<proteinExistence type="inferred from homology"/>
<dbReference type="EC" id="6.3.5.4" evidence="3"/>
<evidence type="ECO:0000256" key="11">
    <source>
        <dbReference type="PIRSR" id="PIRSR001589-3"/>
    </source>
</evidence>
<dbReference type="PANTHER" id="PTHR43284">
    <property type="entry name" value="ASPARAGINE SYNTHETASE (GLUTAMINE-HYDROLYZING)"/>
    <property type="match status" value="1"/>
</dbReference>
<evidence type="ECO:0000313" key="14">
    <source>
        <dbReference type="Proteomes" id="UP000187651"/>
    </source>
</evidence>
<dbReference type="PANTHER" id="PTHR43284:SF1">
    <property type="entry name" value="ASPARAGINE SYNTHETASE"/>
    <property type="match status" value="1"/>
</dbReference>
<evidence type="ECO:0000256" key="6">
    <source>
        <dbReference type="ARBA" id="ARBA00022888"/>
    </source>
</evidence>
<comment type="pathway">
    <text evidence="1">Amino-acid biosynthesis; L-asparagine biosynthesis; L-asparagine from L-aspartate (L-Gln route): step 1/1.</text>
</comment>
<feature type="active site" description="For GATase activity" evidence="9">
    <location>
        <position position="2"/>
    </location>
</feature>
<dbReference type="SUPFAM" id="SSF52402">
    <property type="entry name" value="Adenine nucleotide alpha hydrolases-like"/>
    <property type="match status" value="1"/>
</dbReference>
<evidence type="ECO:0000313" key="13">
    <source>
        <dbReference type="EMBL" id="SDM57398.1"/>
    </source>
</evidence>
<evidence type="ECO:0000256" key="8">
    <source>
        <dbReference type="ARBA" id="ARBA00048741"/>
    </source>
</evidence>
<dbReference type="NCBIfam" id="TIGR01536">
    <property type="entry name" value="asn_synth_AEB"/>
    <property type="match status" value="1"/>
</dbReference>
<feature type="binding site" evidence="10">
    <location>
        <begin position="354"/>
        <end position="355"/>
    </location>
    <ligand>
        <name>ATP</name>
        <dbReference type="ChEBI" id="CHEBI:30616"/>
    </ligand>
</feature>
<keyword evidence="5 10" id="KW-0067">ATP-binding</keyword>
<evidence type="ECO:0000256" key="5">
    <source>
        <dbReference type="ARBA" id="ARBA00022840"/>
    </source>
</evidence>
<organism evidence="13 14">
    <name type="scientific">Lachnospira pectinoschiza</name>
    <dbReference type="NCBI Taxonomy" id="28052"/>
    <lineage>
        <taxon>Bacteria</taxon>
        <taxon>Bacillati</taxon>
        <taxon>Bacillota</taxon>
        <taxon>Clostridia</taxon>
        <taxon>Lachnospirales</taxon>
        <taxon>Lachnospiraceae</taxon>
        <taxon>Lachnospira</taxon>
    </lineage>
</organism>
<dbReference type="CDD" id="cd01991">
    <property type="entry name" value="Asn_synthase_B_C"/>
    <property type="match status" value="1"/>
</dbReference>
<dbReference type="GO" id="GO:0005829">
    <property type="term" value="C:cytosol"/>
    <property type="evidence" value="ECO:0007669"/>
    <property type="project" value="TreeGrafter"/>
</dbReference>
<dbReference type="InterPro" id="IPR014729">
    <property type="entry name" value="Rossmann-like_a/b/a_fold"/>
</dbReference>
<dbReference type="Gene3D" id="3.40.50.620">
    <property type="entry name" value="HUPs"/>
    <property type="match status" value="1"/>
</dbReference>
<feature type="site" description="Important for beta-aspartyl-AMP intermediate formation" evidence="11">
    <location>
        <position position="356"/>
    </location>
</feature>
<dbReference type="InterPro" id="IPR017932">
    <property type="entry name" value="GATase_2_dom"/>
</dbReference>
<dbReference type="InterPro" id="IPR001962">
    <property type="entry name" value="Asn_synthase"/>
</dbReference>
<comment type="similarity">
    <text evidence="2">Belongs to the asparagine synthetase family.</text>
</comment>
<feature type="binding site" evidence="10">
    <location>
        <position position="281"/>
    </location>
    <ligand>
        <name>ATP</name>
        <dbReference type="ChEBI" id="CHEBI:30616"/>
    </ligand>
</feature>
<dbReference type="GO" id="GO:0006529">
    <property type="term" value="P:asparagine biosynthetic process"/>
    <property type="evidence" value="ECO:0007669"/>
    <property type="project" value="UniProtKB-KW"/>
</dbReference>
<protein>
    <recommendedName>
        <fullName evidence="3">asparagine synthase (glutamine-hydrolyzing)</fullName>
        <ecNumber evidence="3">6.3.5.4</ecNumber>
    </recommendedName>
</protein>
<dbReference type="InterPro" id="IPR033738">
    <property type="entry name" value="AsnB_N"/>
</dbReference>
<dbReference type="Proteomes" id="UP000187651">
    <property type="component" value="Unassembled WGS sequence"/>
</dbReference>
<evidence type="ECO:0000256" key="7">
    <source>
        <dbReference type="ARBA" id="ARBA00022962"/>
    </source>
</evidence>
<dbReference type="PIRSF" id="PIRSF001589">
    <property type="entry name" value="Asn_synthetase_glu-h"/>
    <property type="match status" value="1"/>
</dbReference>
<dbReference type="InterPro" id="IPR006426">
    <property type="entry name" value="Asn_synth_AEB"/>
</dbReference>
<dbReference type="Pfam" id="PF13537">
    <property type="entry name" value="GATase_7"/>
    <property type="match status" value="1"/>
</dbReference>
<gene>
    <name evidence="13" type="ORF">SAMN05216544_0702</name>
</gene>
<evidence type="ECO:0000256" key="9">
    <source>
        <dbReference type="PIRSR" id="PIRSR001589-1"/>
    </source>
</evidence>
<evidence type="ECO:0000256" key="4">
    <source>
        <dbReference type="ARBA" id="ARBA00022741"/>
    </source>
</evidence>
<keyword evidence="9" id="KW-0028">Amino-acid biosynthesis</keyword>
<dbReference type="RefSeq" id="WP_074520929.1">
    <property type="nucleotide sequence ID" value="NZ_FNHZ01000001.1"/>
</dbReference>
<keyword evidence="7 9" id="KW-0315">Glutamine amidotransferase</keyword>
<dbReference type="SUPFAM" id="SSF56235">
    <property type="entry name" value="N-terminal nucleophile aminohydrolases (Ntn hydrolases)"/>
    <property type="match status" value="1"/>
</dbReference>
<keyword evidence="6 9" id="KW-0061">Asparagine biosynthesis</keyword>
<dbReference type="GO" id="GO:0005524">
    <property type="term" value="F:ATP binding"/>
    <property type="evidence" value="ECO:0007669"/>
    <property type="project" value="UniProtKB-KW"/>
</dbReference>
<feature type="binding site" evidence="10">
    <location>
        <position position="98"/>
    </location>
    <ligand>
        <name>L-glutamine</name>
        <dbReference type="ChEBI" id="CHEBI:58359"/>
    </ligand>
</feature>
<dbReference type="PROSITE" id="PS51278">
    <property type="entry name" value="GATASE_TYPE_2"/>
    <property type="match status" value="1"/>
</dbReference>
<keyword evidence="14" id="KW-1185">Reference proteome</keyword>
<dbReference type="AlphaFoldDB" id="A0A1G9UBV9"/>
<evidence type="ECO:0000256" key="1">
    <source>
        <dbReference type="ARBA" id="ARBA00005187"/>
    </source>
</evidence>
<dbReference type="EMBL" id="FNHZ01000001">
    <property type="protein sequence ID" value="SDM57398.1"/>
    <property type="molecule type" value="Genomic_DNA"/>
</dbReference>
<evidence type="ECO:0000256" key="2">
    <source>
        <dbReference type="ARBA" id="ARBA00005752"/>
    </source>
</evidence>
<sequence>MCGIAGFTGKCKNEKAVLKEMMDTIIHRGPDSSGEYNEDGTIHLGFRRLSIQDLNNGDQPMFNEDKTMVITFNGEIYNFKELREELIAKGHTFANKADTEVLIHGYEEYGKDLLNKLRGMFAFVIWDSKNKTLFGARDYFGIKPFYYTVANNNLVYGSEIKSILKHPEVKREVNPVALENYLTFQYSVLEETFFKGIFKLMPGHCFTFKDGEMNIEKYWEPEFTPDSSKTMDEAIKEIDDVVANSIEYHKISDVEVGSFLSSGVDSSYVAATFNGDKTFTVGFDYNKYNEIDYAKSLSEKVQIDNYSKLVSSEEYWSAIPKIQYHMDEPLADPAAIALYFVSKTAAEHVKVAMSGEGADEFFGGYNIYKEPMDLAAFQKLPLPVRKALAKVAKAIPFKFKGKSFLQRASKTVEERFIGNAFMFNEEERNKLLKAPTGQYAHTHLTKPYYEKVENLDDVTKMQYIDVNFWLIGDILLKADKMSMANSLEVRVPFLDKEVWNVAKNLPTNLKVTKENTKVAFRHAANKHLPDMVAEKKKLGFPVPIRIWLRDEKYYNIVKKAFTSDAAKEFFNTDYLVKYLDDHKEGKADNSRKIWTIYIFLVWYNDFFVSDMAA</sequence>
<dbReference type="OrthoDB" id="9763290at2"/>
<dbReference type="Pfam" id="PF00733">
    <property type="entry name" value="Asn_synthase"/>
    <property type="match status" value="1"/>
</dbReference>
<reference evidence="14" key="1">
    <citation type="submission" date="2016-10" db="EMBL/GenBank/DDBJ databases">
        <authorList>
            <person name="Varghese N."/>
            <person name="Submissions S."/>
        </authorList>
    </citation>
    <scope>NUCLEOTIDE SEQUENCE [LARGE SCALE GENOMIC DNA]</scope>
    <source>
        <strain evidence="14">M83</strain>
    </source>
</reference>
<evidence type="ECO:0000259" key="12">
    <source>
        <dbReference type="PROSITE" id="PS51278"/>
    </source>
</evidence>
<dbReference type="Gene3D" id="3.60.20.10">
    <property type="entry name" value="Glutamine Phosphoribosylpyrophosphate, subunit 1, domain 1"/>
    <property type="match status" value="1"/>
</dbReference>
<evidence type="ECO:0000256" key="10">
    <source>
        <dbReference type="PIRSR" id="PIRSR001589-2"/>
    </source>
</evidence>